<sequence length="245" mass="26645">MGMVRVKRLALAASVSLLMAPAAQAGLLSKWDELTVKGGELDSCPGVTLEQQADSFFKDPDWSAGTSADGRKLVNVSGTFTYMERPVRGMLQMWVQGEGFSVEALEINGQPQPDVMIDALLSKMCEAAKEEVAPQTALRGKQPLPFIGKRSFNFAGGNGTERYITIQQNGQTVIESCGASLIDDNGNFQEPSCSVDWKGQFAIPLKTSSAMYRIEKDRIYQIEPDGSPAKDCLASREDCSVSLYE</sequence>
<dbReference type="EMBL" id="LJZX01000051">
    <property type="protein sequence ID" value="PKQ74829.1"/>
    <property type="molecule type" value="Genomic_DNA"/>
</dbReference>
<dbReference type="RefSeq" id="WP_101319676.1">
    <property type="nucleotide sequence ID" value="NZ_CAWNSS010000051.1"/>
</dbReference>
<proteinExistence type="predicted"/>
<feature type="chain" id="PRO_5014839843" evidence="1">
    <location>
        <begin position="26"/>
        <end position="245"/>
    </location>
</feature>
<evidence type="ECO:0000313" key="3">
    <source>
        <dbReference type="Proteomes" id="UP000233526"/>
    </source>
</evidence>
<dbReference type="AlphaFoldDB" id="A0A2N3ISN9"/>
<name>A0A2N3ISN9_AERSO</name>
<accession>A0A2N3ISN9</accession>
<protein>
    <submittedName>
        <fullName evidence="2">Uncharacterized protein</fullName>
    </submittedName>
</protein>
<evidence type="ECO:0000313" key="2">
    <source>
        <dbReference type="EMBL" id="PKQ74829.1"/>
    </source>
</evidence>
<gene>
    <name evidence="2" type="ORF">AOX56_20430</name>
</gene>
<organism evidence="2 3">
    <name type="scientific">Aeromonas sobria</name>
    <dbReference type="NCBI Taxonomy" id="646"/>
    <lineage>
        <taxon>Bacteria</taxon>
        <taxon>Pseudomonadati</taxon>
        <taxon>Pseudomonadota</taxon>
        <taxon>Gammaproteobacteria</taxon>
        <taxon>Aeromonadales</taxon>
        <taxon>Aeromonadaceae</taxon>
        <taxon>Aeromonas</taxon>
    </lineage>
</organism>
<evidence type="ECO:0000256" key="1">
    <source>
        <dbReference type="SAM" id="SignalP"/>
    </source>
</evidence>
<keyword evidence="1" id="KW-0732">Signal</keyword>
<reference evidence="2 3" key="1">
    <citation type="journal article" date="2017" name="Front. Microbiol.">
        <title>Strong Genomic and Phenotypic Heterogeneity in the Aeromonas sobria Species Complex.</title>
        <authorList>
            <person name="Gauthier J."/>
            <person name="Vincent A.T."/>
            <person name="Charette S.J."/>
            <person name="Derome N."/>
        </authorList>
    </citation>
    <scope>NUCLEOTIDE SEQUENCE [LARGE SCALE GENOMIC DNA]</scope>
    <source>
        <strain evidence="2 3">JF2635</strain>
    </source>
</reference>
<feature type="signal peptide" evidence="1">
    <location>
        <begin position="1"/>
        <end position="25"/>
    </location>
</feature>
<comment type="caution">
    <text evidence="2">The sequence shown here is derived from an EMBL/GenBank/DDBJ whole genome shotgun (WGS) entry which is preliminary data.</text>
</comment>
<dbReference type="Proteomes" id="UP000233526">
    <property type="component" value="Unassembled WGS sequence"/>
</dbReference>